<dbReference type="STRING" id="299262.BWR18_14800"/>
<keyword evidence="2" id="KW-1185">Reference proteome</keyword>
<reference evidence="1 2" key="1">
    <citation type="submission" date="2017-01" db="EMBL/GenBank/DDBJ databases">
        <title>Complete genome of Tateyamaria omphalii DOK1-4 isolated from seawater in Dokdo.</title>
        <authorList>
            <person name="Kim J.H."/>
            <person name="Chi W.-J."/>
        </authorList>
    </citation>
    <scope>NUCLEOTIDE SEQUENCE [LARGE SCALE GENOMIC DNA]</scope>
    <source>
        <strain evidence="1 2">DOK1-4</strain>
    </source>
</reference>
<dbReference type="KEGG" id="tom:BWR18_14800"/>
<accession>A0A1P8MXQ5</accession>
<dbReference type="EMBL" id="CP019312">
    <property type="protein sequence ID" value="APX12813.1"/>
    <property type="molecule type" value="Genomic_DNA"/>
</dbReference>
<sequence length="187" mass="21712">MKMQYYQIQPDPRVKSVSKVYESDYDKRVAAENRGEVYLGPFIADDLGRDEITEHDWIPSVGCKLVTDRFVSAVRCYDMRQPEFFEVTITWGPENLLEWVGDVIAAYYTVKLPQVEVIDAEKTPLHFWPTLKKFKMLDYVITRPMPDDVHIGIDQRQPGVVLCTEDFKSWAERDRLMVGFTPVPCAI</sequence>
<organism evidence="1 2">
    <name type="scientific">Tateyamaria omphalii</name>
    <dbReference type="NCBI Taxonomy" id="299262"/>
    <lineage>
        <taxon>Bacteria</taxon>
        <taxon>Pseudomonadati</taxon>
        <taxon>Pseudomonadota</taxon>
        <taxon>Alphaproteobacteria</taxon>
        <taxon>Rhodobacterales</taxon>
        <taxon>Roseobacteraceae</taxon>
        <taxon>Tateyamaria</taxon>
    </lineage>
</organism>
<evidence type="ECO:0000313" key="2">
    <source>
        <dbReference type="Proteomes" id="UP000186336"/>
    </source>
</evidence>
<proteinExistence type="predicted"/>
<gene>
    <name evidence="1" type="ORF">BWR18_14800</name>
</gene>
<name>A0A1P8MXQ5_9RHOB</name>
<protein>
    <submittedName>
        <fullName evidence="1">Uncharacterized protein</fullName>
    </submittedName>
</protein>
<dbReference type="AlphaFoldDB" id="A0A1P8MXQ5"/>
<evidence type="ECO:0000313" key="1">
    <source>
        <dbReference type="EMBL" id="APX12813.1"/>
    </source>
</evidence>
<dbReference type="Proteomes" id="UP000186336">
    <property type="component" value="Chromosome"/>
</dbReference>